<feature type="domain" description="RNA polymerase sigma-70 region 2" evidence="5">
    <location>
        <begin position="25"/>
        <end position="91"/>
    </location>
</feature>
<dbReference type="Gene3D" id="1.10.10.10">
    <property type="entry name" value="Winged helix-like DNA-binding domain superfamily/Winged helix DNA-binding domain"/>
    <property type="match status" value="1"/>
</dbReference>
<evidence type="ECO:0000256" key="2">
    <source>
        <dbReference type="ARBA" id="ARBA00023015"/>
    </source>
</evidence>
<keyword evidence="2" id="KW-0805">Transcription regulation</keyword>
<dbReference type="RefSeq" id="WP_208178355.1">
    <property type="nucleotide sequence ID" value="NZ_JAGETZ010000019.1"/>
</dbReference>
<dbReference type="Gene3D" id="1.10.1740.10">
    <property type="match status" value="1"/>
</dbReference>
<dbReference type="PANTHER" id="PTHR43133">
    <property type="entry name" value="RNA POLYMERASE ECF-TYPE SIGMA FACTO"/>
    <property type="match status" value="1"/>
</dbReference>
<organism evidence="7 8">
    <name type="scientific">Hymenobacter negativus</name>
    <dbReference type="NCBI Taxonomy" id="2795026"/>
    <lineage>
        <taxon>Bacteria</taxon>
        <taxon>Pseudomonadati</taxon>
        <taxon>Bacteroidota</taxon>
        <taxon>Cytophagia</taxon>
        <taxon>Cytophagales</taxon>
        <taxon>Hymenobacteraceae</taxon>
        <taxon>Hymenobacter</taxon>
    </lineage>
</organism>
<dbReference type="PANTHER" id="PTHR43133:SF46">
    <property type="entry name" value="RNA POLYMERASE SIGMA-70 FACTOR ECF SUBFAMILY"/>
    <property type="match status" value="1"/>
</dbReference>
<accession>A0ABS3QMV1</accession>
<keyword evidence="8" id="KW-1185">Reference proteome</keyword>
<dbReference type="Pfam" id="PF04542">
    <property type="entry name" value="Sigma70_r2"/>
    <property type="match status" value="1"/>
</dbReference>
<dbReference type="NCBIfam" id="TIGR02937">
    <property type="entry name" value="sigma70-ECF"/>
    <property type="match status" value="1"/>
</dbReference>
<evidence type="ECO:0000313" key="7">
    <source>
        <dbReference type="EMBL" id="MBO2012615.1"/>
    </source>
</evidence>
<dbReference type="SUPFAM" id="SSF88659">
    <property type="entry name" value="Sigma3 and sigma4 domains of RNA polymerase sigma factors"/>
    <property type="match status" value="1"/>
</dbReference>
<reference evidence="7 8" key="1">
    <citation type="submission" date="2021-03" db="EMBL/GenBank/DDBJ databases">
        <authorList>
            <person name="Kim M.K."/>
        </authorList>
    </citation>
    <scope>NUCLEOTIDE SEQUENCE [LARGE SCALE GENOMIC DNA]</scope>
    <source>
        <strain evidence="7 8">BT442</strain>
    </source>
</reference>
<comment type="similarity">
    <text evidence="1">Belongs to the sigma-70 factor family. ECF subfamily.</text>
</comment>
<proteinExistence type="inferred from homology"/>
<dbReference type="InterPro" id="IPR013249">
    <property type="entry name" value="RNA_pol_sigma70_r4_t2"/>
</dbReference>
<evidence type="ECO:0000313" key="8">
    <source>
        <dbReference type="Proteomes" id="UP000664369"/>
    </source>
</evidence>
<dbReference type="Proteomes" id="UP000664369">
    <property type="component" value="Unassembled WGS sequence"/>
</dbReference>
<dbReference type="InterPro" id="IPR007627">
    <property type="entry name" value="RNA_pol_sigma70_r2"/>
</dbReference>
<evidence type="ECO:0000259" key="5">
    <source>
        <dbReference type="Pfam" id="PF04542"/>
    </source>
</evidence>
<dbReference type="InterPro" id="IPR014284">
    <property type="entry name" value="RNA_pol_sigma-70_dom"/>
</dbReference>
<dbReference type="EMBL" id="JAGETZ010000019">
    <property type="protein sequence ID" value="MBO2012615.1"/>
    <property type="molecule type" value="Genomic_DNA"/>
</dbReference>
<dbReference type="Pfam" id="PF08281">
    <property type="entry name" value="Sigma70_r4_2"/>
    <property type="match status" value="1"/>
</dbReference>
<feature type="domain" description="RNA polymerase sigma factor 70 region 4 type 2" evidence="6">
    <location>
        <begin position="123"/>
        <end position="174"/>
    </location>
</feature>
<dbReference type="SUPFAM" id="SSF88946">
    <property type="entry name" value="Sigma2 domain of RNA polymerase sigma factors"/>
    <property type="match status" value="1"/>
</dbReference>
<gene>
    <name evidence="7" type="ORF">J4E00_26375</name>
</gene>
<keyword evidence="4" id="KW-0804">Transcription</keyword>
<dbReference type="InterPro" id="IPR039425">
    <property type="entry name" value="RNA_pol_sigma-70-like"/>
</dbReference>
<comment type="caution">
    <text evidence="7">The sequence shown here is derived from an EMBL/GenBank/DDBJ whole genome shotgun (WGS) entry which is preliminary data.</text>
</comment>
<keyword evidence="3" id="KW-0731">Sigma factor</keyword>
<evidence type="ECO:0000256" key="1">
    <source>
        <dbReference type="ARBA" id="ARBA00010641"/>
    </source>
</evidence>
<dbReference type="InterPro" id="IPR013324">
    <property type="entry name" value="RNA_pol_sigma_r3/r4-like"/>
</dbReference>
<name>A0ABS3QMV1_9BACT</name>
<dbReference type="InterPro" id="IPR036388">
    <property type="entry name" value="WH-like_DNA-bd_sf"/>
</dbReference>
<evidence type="ECO:0000259" key="6">
    <source>
        <dbReference type="Pfam" id="PF08281"/>
    </source>
</evidence>
<evidence type="ECO:0000256" key="3">
    <source>
        <dbReference type="ARBA" id="ARBA00023082"/>
    </source>
</evidence>
<dbReference type="InterPro" id="IPR013325">
    <property type="entry name" value="RNA_pol_sigma_r2"/>
</dbReference>
<sequence>MPATSDLDDLLARCLRREPAAQRALYLRYAGRMLGIARRYAYTVPEAEDILQDAFVKVFAHLQEFRSGGTLEGWIRRIVVTTAISHWRSGRLRHESEAQPVDDITPPSMAVDATAFEGLKVDEVLKLIELLPHGCRVVLLLYAVDGYSHSEIAELLRIQESTSKAQLSKARKQLAELYKRQNDYIRL</sequence>
<protein>
    <submittedName>
        <fullName evidence="7">RNA polymerase sigma factor</fullName>
    </submittedName>
</protein>
<evidence type="ECO:0000256" key="4">
    <source>
        <dbReference type="ARBA" id="ARBA00023163"/>
    </source>
</evidence>